<dbReference type="AlphaFoldDB" id="A0A2S8F2X9"/>
<protein>
    <submittedName>
        <fullName evidence="1">IS4 family transposase</fullName>
    </submittedName>
</protein>
<dbReference type="EMBL" id="PUIA01000067">
    <property type="protein sequence ID" value="PQO26525.1"/>
    <property type="molecule type" value="Genomic_DNA"/>
</dbReference>
<organism evidence="1 2">
    <name type="scientific">Blastopirellula marina</name>
    <dbReference type="NCBI Taxonomy" id="124"/>
    <lineage>
        <taxon>Bacteria</taxon>
        <taxon>Pseudomonadati</taxon>
        <taxon>Planctomycetota</taxon>
        <taxon>Planctomycetia</taxon>
        <taxon>Pirellulales</taxon>
        <taxon>Pirellulaceae</taxon>
        <taxon>Blastopirellula</taxon>
    </lineage>
</organism>
<sequence length="129" mass="14237">MQWYFIVRKSSKKRKLAAPPASADDQQPIGVQGLKYFAKLRPLLAELHDEGTERDVAGNRTLHFDQYCLLVLLYVLNPGISSLRALSQASELTKVQAKLGNAKASLGSLSESARLFDPERLKAIIGLLT</sequence>
<dbReference type="Proteomes" id="UP000240009">
    <property type="component" value="Unassembled WGS sequence"/>
</dbReference>
<evidence type="ECO:0000313" key="1">
    <source>
        <dbReference type="EMBL" id="PQO26525.1"/>
    </source>
</evidence>
<comment type="caution">
    <text evidence="1">The sequence shown here is derived from an EMBL/GenBank/DDBJ whole genome shotgun (WGS) entry which is preliminary data.</text>
</comment>
<proteinExistence type="predicted"/>
<evidence type="ECO:0000313" key="2">
    <source>
        <dbReference type="Proteomes" id="UP000240009"/>
    </source>
</evidence>
<accession>A0A2S8F2X9</accession>
<gene>
    <name evidence="1" type="ORF">C5Y96_20070</name>
</gene>
<reference evidence="1 2" key="1">
    <citation type="submission" date="2018-02" db="EMBL/GenBank/DDBJ databases">
        <title>Comparative genomes isolates from brazilian mangrove.</title>
        <authorList>
            <person name="Araujo J.E."/>
            <person name="Taketani R.G."/>
            <person name="Silva M.C.P."/>
            <person name="Loureco M.V."/>
            <person name="Andreote F.D."/>
        </authorList>
    </citation>
    <scope>NUCLEOTIDE SEQUENCE [LARGE SCALE GENOMIC DNA]</scope>
    <source>
        <strain evidence="1 2">HEX-2 MGV</strain>
    </source>
</reference>
<feature type="non-terminal residue" evidence="1">
    <location>
        <position position="129"/>
    </location>
</feature>
<name>A0A2S8F2X9_9BACT</name>